<dbReference type="SUPFAM" id="SSF51182">
    <property type="entry name" value="RmlC-like cupins"/>
    <property type="match status" value="1"/>
</dbReference>
<dbReference type="Proteomes" id="UP001223743">
    <property type="component" value="Unassembled WGS sequence"/>
</dbReference>
<dbReference type="InterPro" id="IPR013096">
    <property type="entry name" value="Cupin_2"/>
</dbReference>
<dbReference type="PROSITE" id="PS50943">
    <property type="entry name" value="HTH_CROC1"/>
    <property type="match status" value="1"/>
</dbReference>
<keyword evidence="1" id="KW-0238">DNA-binding</keyword>
<dbReference type="InterPro" id="IPR001387">
    <property type="entry name" value="Cro/C1-type_HTH"/>
</dbReference>
<evidence type="ECO:0000313" key="3">
    <source>
        <dbReference type="EMBL" id="MDQ0514990.1"/>
    </source>
</evidence>
<dbReference type="InterPro" id="IPR014710">
    <property type="entry name" value="RmlC-like_jellyroll"/>
</dbReference>
<dbReference type="CDD" id="cd02209">
    <property type="entry name" value="cupin_XRE_C"/>
    <property type="match status" value="1"/>
</dbReference>
<comment type="caution">
    <text evidence="3">The sequence shown here is derived from an EMBL/GenBank/DDBJ whole genome shotgun (WGS) entry which is preliminary data.</text>
</comment>
<dbReference type="PANTHER" id="PTHR46797:SF25">
    <property type="entry name" value="TRANSCRIPTIONAL REGULATOR"/>
    <property type="match status" value="1"/>
</dbReference>
<dbReference type="Gene3D" id="2.60.120.10">
    <property type="entry name" value="Jelly Rolls"/>
    <property type="match status" value="1"/>
</dbReference>
<dbReference type="SUPFAM" id="SSF47413">
    <property type="entry name" value="lambda repressor-like DNA-binding domains"/>
    <property type="match status" value="1"/>
</dbReference>
<proteinExistence type="predicted"/>
<dbReference type="PANTHER" id="PTHR46797">
    <property type="entry name" value="HTH-TYPE TRANSCRIPTIONAL REGULATOR"/>
    <property type="match status" value="1"/>
</dbReference>
<dbReference type="InterPro" id="IPR050807">
    <property type="entry name" value="TransReg_Diox_bact_type"/>
</dbReference>
<evidence type="ECO:0000256" key="1">
    <source>
        <dbReference type="ARBA" id="ARBA00023125"/>
    </source>
</evidence>
<evidence type="ECO:0000313" key="4">
    <source>
        <dbReference type="Proteomes" id="UP001223743"/>
    </source>
</evidence>
<dbReference type="EMBL" id="JAUSWJ010000001">
    <property type="protein sequence ID" value="MDQ0514990.1"/>
    <property type="molecule type" value="Genomic_DNA"/>
</dbReference>
<dbReference type="Pfam" id="PF01381">
    <property type="entry name" value="HTH_3"/>
    <property type="match status" value="1"/>
</dbReference>
<dbReference type="RefSeq" id="WP_266281540.1">
    <property type="nucleotide sequence ID" value="NZ_JAPKNF010000001.1"/>
</dbReference>
<feature type="domain" description="HTH cro/C1-type" evidence="2">
    <location>
        <begin position="11"/>
        <end position="65"/>
    </location>
</feature>
<evidence type="ECO:0000259" key="2">
    <source>
        <dbReference type="PROSITE" id="PS50943"/>
    </source>
</evidence>
<keyword evidence="4" id="KW-1185">Reference proteome</keyword>
<organism evidence="3 4">
    <name type="scientific">Kaistia geumhonensis</name>
    <dbReference type="NCBI Taxonomy" id="410839"/>
    <lineage>
        <taxon>Bacteria</taxon>
        <taxon>Pseudomonadati</taxon>
        <taxon>Pseudomonadota</taxon>
        <taxon>Alphaproteobacteria</taxon>
        <taxon>Hyphomicrobiales</taxon>
        <taxon>Kaistiaceae</taxon>
        <taxon>Kaistia</taxon>
    </lineage>
</organism>
<dbReference type="InterPro" id="IPR010982">
    <property type="entry name" value="Lambda_DNA-bd_dom_sf"/>
</dbReference>
<accession>A0ABU0M210</accession>
<protein>
    <submittedName>
        <fullName evidence="3">Transcriptional regulator with XRE-family HTH domain</fullName>
    </submittedName>
</protein>
<name>A0ABU0M210_9HYPH</name>
<dbReference type="InterPro" id="IPR011051">
    <property type="entry name" value="RmlC_Cupin_sf"/>
</dbReference>
<reference evidence="3 4" key="1">
    <citation type="submission" date="2023-07" db="EMBL/GenBank/DDBJ databases">
        <title>Genomic Encyclopedia of Type Strains, Phase IV (KMG-IV): sequencing the most valuable type-strain genomes for metagenomic binning, comparative biology and taxonomic classification.</title>
        <authorList>
            <person name="Goeker M."/>
        </authorList>
    </citation>
    <scope>NUCLEOTIDE SEQUENCE [LARGE SCALE GENOMIC DNA]</scope>
    <source>
        <strain evidence="3 4">B1-1</strain>
    </source>
</reference>
<dbReference type="SMART" id="SM00530">
    <property type="entry name" value="HTH_XRE"/>
    <property type="match status" value="1"/>
</dbReference>
<sequence>MSQSPDIGQRIRDMRRQRRLTLQRVAQLCGLSVGFLSQVERNITRPSLDSLTEIAGALDTTIGSILHQPDLPIAVSRSEGRVAHQVRDSAAAYERLSTSYPGQMLTAIKLTLPAPFQSRTFAFPGEQLTYTLAGTARYVIEGVIFELQPGDSLHFSTARPHRLLNESGALLELLVVSTQQLFDEYHRIMPQIFQRDGAARNGAAP</sequence>
<dbReference type="Gene3D" id="1.10.260.40">
    <property type="entry name" value="lambda repressor-like DNA-binding domains"/>
    <property type="match status" value="1"/>
</dbReference>
<gene>
    <name evidence="3" type="ORF">QO015_000603</name>
</gene>
<dbReference type="Pfam" id="PF07883">
    <property type="entry name" value="Cupin_2"/>
    <property type="match status" value="1"/>
</dbReference>